<keyword evidence="9" id="KW-1185">Reference proteome</keyword>
<feature type="binding site" evidence="6">
    <location>
        <position position="152"/>
    </location>
    <ligand>
        <name>Mg(2+)</name>
        <dbReference type="ChEBI" id="CHEBI:18420"/>
    </ligand>
</feature>
<keyword evidence="3 6" id="KW-0479">Metal-binding</keyword>
<evidence type="ECO:0000256" key="5">
    <source>
        <dbReference type="PIRSR" id="PIRSR015582-1"/>
    </source>
</evidence>
<dbReference type="GO" id="GO:0016829">
    <property type="term" value="F:lyase activity"/>
    <property type="evidence" value="ECO:0007669"/>
    <property type="project" value="UniProtKB-KW"/>
</dbReference>
<name>A0A5S3PAY5_9RHOB</name>
<dbReference type="InterPro" id="IPR005000">
    <property type="entry name" value="Aldolase/citrate-lyase_domain"/>
</dbReference>
<reference evidence="8 9" key="1">
    <citation type="submission" date="2019-05" db="EMBL/GenBank/DDBJ databases">
        <title>Sulfitobacter sabulilitoris sp. nov., isolated from a marine sand.</title>
        <authorList>
            <person name="Yoon J.-H."/>
        </authorList>
    </citation>
    <scope>NUCLEOTIDE SEQUENCE [LARGE SCALE GENOMIC DNA]</scope>
    <source>
        <strain evidence="8 9">HSMS-29</strain>
    </source>
</reference>
<feature type="domain" description="HpcH/HpaI aldolase/citrate lyase" evidence="7">
    <location>
        <begin position="6"/>
        <end position="218"/>
    </location>
</feature>
<feature type="binding site" evidence="5">
    <location>
        <position position="67"/>
    </location>
    <ligand>
        <name>substrate</name>
    </ligand>
</feature>
<gene>
    <name evidence="8" type="ORF">FDT80_15980</name>
</gene>
<dbReference type="InterPro" id="IPR015813">
    <property type="entry name" value="Pyrv/PenolPyrv_kinase-like_dom"/>
</dbReference>
<dbReference type="Proteomes" id="UP000309550">
    <property type="component" value="Unassembled WGS sequence"/>
</dbReference>
<dbReference type="EMBL" id="VANS01000005">
    <property type="protein sequence ID" value="TMM50758.1"/>
    <property type="molecule type" value="Genomic_DNA"/>
</dbReference>
<feature type="binding site" evidence="6">
    <location>
        <position position="125"/>
    </location>
    <ligand>
        <name>Mg(2+)</name>
        <dbReference type="ChEBI" id="CHEBI:18420"/>
    </ligand>
</feature>
<dbReference type="InterPro" id="IPR040442">
    <property type="entry name" value="Pyrv_kinase-like_dom_sf"/>
</dbReference>
<organism evidence="8 9">
    <name type="scientific">Sulfitobacter sabulilitoris</name>
    <dbReference type="NCBI Taxonomy" id="2562655"/>
    <lineage>
        <taxon>Bacteria</taxon>
        <taxon>Pseudomonadati</taxon>
        <taxon>Pseudomonadota</taxon>
        <taxon>Alphaproteobacteria</taxon>
        <taxon>Rhodobacterales</taxon>
        <taxon>Roseobacteraceae</taxon>
        <taxon>Sulfitobacter</taxon>
    </lineage>
</organism>
<evidence type="ECO:0000256" key="4">
    <source>
        <dbReference type="ARBA" id="ARBA00022842"/>
    </source>
</evidence>
<sequence length="284" mass="29661">MERPRRSLLFTPATRAQSFAKSMHSGADIVCVDLEDSVPPDQKEAARTPAVAFLTGPEHATAQRALRINGLGTRAGHVDLLAVLDAAPRHGGLLLPKVGHAEEIRRVDALLSEAGSPVEIYALIETMEGLENAGAIAAASGRLRMLVFGAVDLSAEMGSDLSDAALAYPRGRIVQAGRRHGLDVMDVPSLDFRNTQAVAAAASAARAQGFTGKASIHPVTLEAINAAFTPDATEVARARAVIAAFRAAPNGLAVLDGQLIEAPVIKAMEKLLAVADRAGVECDE</sequence>
<dbReference type="InterPro" id="IPR011206">
    <property type="entry name" value="Citrate_lyase_beta/mcl1/mcl2"/>
</dbReference>
<dbReference type="PIRSF" id="PIRSF015582">
    <property type="entry name" value="Cit_lyase_B"/>
    <property type="match status" value="1"/>
</dbReference>
<keyword evidence="8" id="KW-0456">Lyase</keyword>
<accession>A0A5S3PAY5</accession>
<protein>
    <submittedName>
        <fullName evidence="8">CoA ester lyase</fullName>
    </submittedName>
</protein>
<evidence type="ECO:0000313" key="9">
    <source>
        <dbReference type="Proteomes" id="UP000309550"/>
    </source>
</evidence>
<comment type="caution">
    <text evidence="8">The sequence shown here is derived from an EMBL/GenBank/DDBJ whole genome shotgun (WGS) entry which is preliminary data.</text>
</comment>
<evidence type="ECO:0000259" key="7">
    <source>
        <dbReference type="Pfam" id="PF03328"/>
    </source>
</evidence>
<dbReference type="PANTHER" id="PTHR32308:SF0">
    <property type="entry name" value="HPCH_HPAI ALDOLASE_CITRATE LYASE DOMAIN-CONTAINING PROTEIN"/>
    <property type="match status" value="1"/>
</dbReference>
<keyword evidence="4 6" id="KW-0460">Magnesium</keyword>
<feature type="binding site" evidence="5">
    <location>
        <position position="125"/>
    </location>
    <ligand>
        <name>substrate</name>
    </ligand>
</feature>
<dbReference type="PANTHER" id="PTHR32308">
    <property type="entry name" value="LYASE BETA SUBUNIT, PUTATIVE (AFU_ORTHOLOGUE AFUA_4G13030)-RELATED"/>
    <property type="match status" value="1"/>
</dbReference>
<dbReference type="OrthoDB" id="9800547at2"/>
<dbReference type="AlphaFoldDB" id="A0A5S3PAY5"/>
<dbReference type="GO" id="GO:0000287">
    <property type="term" value="F:magnesium ion binding"/>
    <property type="evidence" value="ECO:0007669"/>
    <property type="project" value="TreeGrafter"/>
</dbReference>
<proteinExistence type="inferred from homology"/>
<dbReference type="Gene3D" id="3.20.20.60">
    <property type="entry name" value="Phosphoenolpyruvate-binding domains"/>
    <property type="match status" value="1"/>
</dbReference>
<evidence type="ECO:0000256" key="6">
    <source>
        <dbReference type="PIRSR" id="PIRSR015582-2"/>
    </source>
</evidence>
<evidence type="ECO:0000256" key="2">
    <source>
        <dbReference type="ARBA" id="ARBA00005568"/>
    </source>
</evidence>
<evidence type="ECO:0000313" key="8">
    <source>
        <dbReference type="EMBL" id="TMM50758.1"/>
    </source>
</evidence>
<evidence type="ECO:0000256" key="3">
    <source>
        <dbReference type="ARBA" id="ARBA00022723"/>
    </source>
</evidence>
<dbReference type="GO" id="GO:0006107">
    <property type="term" value="P:oxaloacetate metabolic process"/>
    <property type="evidence" value="ECO:0007669"/>
    <property type="project" value="TreeGrafter"/>
</dbReference>
<comment type="similarity">
    <text evidence="2">Belongs to the HpcH/HpaI aldolase family.</text>
</comment>
<evidence type="ECO:0000256" key="1">
    <source>
        <dbReference type="ARBA" id="ARBA00001946"/>
    </source>
</evidence>
<comment type="cofactor">
    <cofactor evidence="1">
        <name>Mg(2+)</name>
        <dbReference type="ChEBI" id="CHEBI:18420"/>
    </cofactor>
</comment>
<dbReference type="Pfam" id="PF03328">
    <property type="entry name" value="HpcH_HpaI"/>
    <property type="match status" value="1"/>
</dbReference>
<dbReference type="SUPFAM" id="SSF51621">
    <property type="entry name" value="Phosphoenolpyruvate/pyruvate domain"/>
    <property type="match status" value="1"/>
</dbReference>